<protein>
    <submittedName>
        <fullName evidence="1">Uncharacterized protein</fullName>
    </submittedName>
</protein>
<dbReference type="Proteomes" id="UP000070376">
    <property type="component" value="Unassembled WGS sequence"/>
</dbReference>
<proteinExistence type="predicted"/>
<dbReference type="EMBL" id="LRPN01000011">
    <property type="protein sequence ID" value="KWZ85772.1"/>
    <property type="molecule type" value="Genomic_DNA"/>
</dbReference>
<evidence type="ECO:0000313" key="1">
    <source>
        <dbReference type="EMBL" id="KWZ85772.1"/>
    </source>
</evidence>
<accession>A0A133L2E5</accession>
<gene>
    <name evidence="1" type="ORF">HMPREF3213_00282</name>
</gene>
<dbReference type="PATRIC" id="fig|1398.22.peg.280"/>
<organism evidence="1 2">
    <name type="scientific">Heyndrickxia coagulans</name>
    <name type="common">Weizmannia coagulans</name>
    <dbReference type="NCBI Taxonomy" id="1398"/>
    <lineage>
        <taxon>Bacteria</taxon>
        <taxon>Bacillati</taxon>
        <taxon>Bacillota</taxon>
        <taxon>Bacilli</taxon>
        <taxon>Bacillales</taxon>
        <taxon>Bacillaceae</taxon>
        <taxon>Heyndrickxia</taxon>
    </lineage>
</organism>
<sequence length="89" mass="9948">MFQGVRSHEPAMDAFFIFFGRMRALGMCGRGSHPKSSRMEALREGVSGGPCEFVWPCFSFVCCSLLVFFYPDGHSIVQSLDKESGDQDE</sequence>
<name>A0A133L2E5_HEYCO</name>
<comment type="caution">
    <text evidence="1">The sequence shown here is derived from an EMBL/GenBank/DDBJ whole genome shotgun (WGS) entry which is preliminary data.</text>
</comment>
<dbReference type="AlphaFoldDB" id="A0A133L2E5"/>
<evidence type="ECO:0000313" key="2">
    <source>
        <dbReference type="Proteomes" id="UP000070376"/>
    </source>
</evidence>
<reference evidence="2" key="1">
    <citation type="submission" date="2016-01" db="EMBL/GenBank/DDBJ databases">
        <authorList>
            <person name="Mitreva M."/>
            <person name="Pepin K.H."/>
            <person name="Mihindukulasuriya K.A."/>
            <person name="Fulton R."/>
            <person name="Fronick C."/>
            <person name="O'Laughlin M."/>
            <person name="Miner T."/>
            <person name="Herter B."/>
            <person name="Rosa B.A."/>
            <person name="Cordes M."/>
            <person name="Tomlinson C."/>
            <person name="Wollam A."/>
            <person name="Palsikar V.B."/>
            <person name="Mardis E.R."/>
            <person name="Wilson R.K."/>
        </authorList>
    </citation>
    <scope>NUCLEOTIDE SEQUENCE [LARGE SCALE GENOMIC DNA]</scope>
    <source>
        <strain evidence="2">GED7749B</strain>
    </source>
</reference>